<dbReference type="GO" id="GO:0008777">
    <property type="term" value="F:acetylornithine deacetylase activity"/>
    <property type="evidence" value="ECO:0007669"/>
    <property type="project" value="TreeGrafter"/>
</dbReference>
<evidence type="ECO:0000256" key="1">
    <source>
        <dbReference type="ARBA" id="ARBA00001947"/>
    </source>
</evidence>
<proteinExistence type="predicted"/>
<feature type="domain" description="Peptidase M20 dimerisation" evidence="5">
    <location>
        <begin position="185"/>
        <end position="293"/>
    </location>
</feature>
<dbReference type="PROSITE" id="PS00758">
    <property type="entry name" value="ARGE_DAPE_CPG2_1"/>
    <property type="match status" value="1"/>
</dbReference>
<dbReference type="GO" id="GO:0046872">
    <property type="term" value="F:metal ion binding"/>
    <property type="evidence" value="ECO:0007669"/>
    <property type="project" value="UniProtKB-KW"/>
</dbReference>
<accession>A0A6J6LQB9</accession>
<dbReference type="GO" id="GO:0006526">
    <property type="term" value="P:L-arginine biosynthetic process"/>
    <property type="evidence" value="ECO:0007669"/>
    <property type="project" value="TreeGrafter"/>
</dbReference>
<dbReference type="Pfam" id="PF07687">
    <property type="entry name" value="M20_dimer"/>
    <property type="match status" value="1"/>
</dbReference>
<evidence type="ECO:0000259" key="5">
    <source>
        <dbReference type="Pfam" id="PF07687"/>
    </source>
</evidence>
<dbReference type="InterPro" id="IPR011650">
    <property type="entry name" value="Peptidase_M20_dimer"/>
</dbReference>
<keyword evidence="4" id="KW-0862">Zinc</keyword>
<protein>
    <submittedName>
        <fullName evidence="6">Unannotated protein</fullName>
    </submittedName>
</protein>
<dbReference type="Gene3D" id="3.40.630.10">
    <property type="entry name" value="Zn peptidases"/>
    <property type="match status" value="1"/>
</dbReference>
<dbReference type="SUPFAM" id="SSF55031">
    <property type="entry name" value="Bacterial exopeptidase dimerisation domain"/>
    <property type="match status" value="1"/>
</dbReference>
<dbReference type="PANTHER" id="PTHR43808:SF31">
    <property type="entry name" value="N-ACETYL-L-CITRULLINE DEACETYLASE"/>
    <property type="match status" value="1"/>
</dbReference>
<dbReference type="InterPro" id="IPR036264">
    <property type="entry name" value="Bact_exopeptidase_dim_dom"/>
</dbReference>
<dbReference type="CDD" id="cd03894">
    <property type="entry name" value="M20_ArgE"/>
    <property type="match status" value="1"/>
</dbReference>
<reference evidence="6" key="1">
    <citation type="submission" date="2020-05" db="EMBL/GenBank/DDBJ databases">
        <authorList>
            <person name="Chiriac C."/>
            <person name="Salcher M."/>
            <person name="Ghai R."/>
            <person name="Kavagutti S V."/>
        </authorList>
    </citation>
    <scope>NUCLEOTIDE SEQUENCE</scope>
</reference>
<evidence type="ECO:0000313" key="6">
    <source>
        <dbReference type="EMBL" id="CAB4663039.1"/>
    </source>
</evidence>
<evidence type="ECO:0000256" key="4">
    <source>
        <dbReference type="ARBA" id="ARBA00022833"/>
    </source>
</evidence>
<comment type="cofactor">
    <cofactor evidence="1">
        <name>Zn(2+)</name>
        <dbReference type="ChEBI" id="CHEBI:29105"/>
    </cofactor>
</comment>
<sequence length="391" mass="42367">MMKQPSSVVELLVHMVSFDTVNEVTSKVPFPERKMLESIEDLAQAWGFNTTHLPIASNPEDASYNLLITYEPSANAPWLAFESHADTVTVEGMTEAPFLAAIKDGRVYGRGVCDTKGSGAAMLWALREYAALPKHTNNIAILFVTDEEEQKTGATAFVQKQLSKIDWTPVGIVVGEPTKCTVIVAHNGVYRTRIRTRGVAAHSSNPANGKSAISAMAKLILQFEKEYCSKIDFTHPLTGSAACSVNTISGGSAVNIIPEYCEVKIDRRILPGEDGNKIHDQIGKVLNSIMEEDPSIEIETFVPFIDFPLDPALGTAFGEKISEILVGLGLTGERFGAPYGTDASTYSVAGIPAVVLGPGSVDQAHTKDEWIEVDQLEKAISVYVEIMKSTF</sequence>
<organism evidence="6">
    <name type="scientific">freshwater metagenome</name>
    <dbReference type="NCBI Taxonomy" id="449393"/>
    <lineage>
        <taxon>unclassified sequences</taxon>
        <taxon>metagenomes</taxon>
        <taxon>ecological metagenomes</taxon>
    </lineage>
</organism>
<dbReference type="InterPro" id="IPR001261">
    <property type="entry name" value="ArgE/DapE_CS"/>
</dbReference>
<evidence type="ECO:0000256" key="3">
    <source>
        <dbReference type="ARBA" id="ARBA00022801"/>
    </source>
</evidence>
<dbReference type="InterPro" id="IPR050072">
    <property type="entry name" value="Peptidase_M20A"/>
</dbReference>
<keyword evidence="3" id="KW-0378">Hydrolase</keyword>
<dbReference type="Gene3D" id="3.30.70.360">
    <property type="match status" value="1"/>
</dbReference>
<gene>
    <name evidence="6" type="ORF">UFOPK2254_00870</name>
</gene>
<dbReference type="InterPro" id="IPR002933">
    <property type="entry name" value="Peptidase_M20"/>
</dbReference>
<name>A0A6J6LQB9_9ZZZZ</name>
<dbReference type="SUPFAM" id="SSF53187">
    <property type="entry name" value="Zn-dependent exopeptidases"/>
    <property type="match status" value="1"/>
</dbReference>
<evidence type="ECO:0000256" key="2">
    <source>
        <dbReference type="ARBA" id="ARBA00022723"/>
    </source>
</evidence>
<dbReference type="AlphaFoldDB" id="A0A6J6LQB9"/>
<dbReference type="Pfam" id="PF01546">
    <property type="entry name" value="Peptidase_M20"/>
    <property type="match status" value="1"/>
</dbReference>
<dbReference type="PANTHER" id="PTHR43808">
    <property type="entry name" value="ACETYLORNITHINE DEACETYLASE"/>
    <property type="match status" value="1"/>
</dbReference>
<keyword evidence="2" id="KW-0479">Metal-binding</keyword>
<dbReference type="EMBL" id="CAEZWO010000079">
    <property type="protein sequence ID" value="CAB4663039.1"/>
    <property type="molecule type" value="Genomic_DNA"/>
</dbReference>